<evidence type="ECO:0000256" key="6">
    <source>
        <dbReference type="ARBA" id="ARBA00004221"/>
    </source>
</evidence>
<organism evidence="34 35">
    <name type="scientific">Sphaeramia orbicularis</name>
    <name type="common">orbiculate cardinalfish</name>
    <dbReference type="NCBI Taxonomy" id="375764"/>
    <lineage>
        <taxon>Eukaryota</taxon>
        <taxon>Metazoa</taxon>
        <taxon>Chordata</taxon>
        <taxon>Craniata</taxon>
        <taxon>Vertebrata</taxon>
        <taxon>Euteleostomi</taxon>
        <taxon>Actinopterygii</taxon>
        <taxon>Neopterygii</taxon>
        <taxon>Teleostei</taxon>
        <taxon>Neoteleostei</taxon>
        <taxon>Acanthomorphata</taxon>
        <taxon>Gobiaria</taxon>
        <taxon>Kurtiformes</taxon>
        <taxon>Apogonoidei</taxon>
        <taxon>Apogonidae</taxon>
        <taxon>Apogoninae</taxon>
        <taxon>Sphaeramia</taxon>
    </lineage>
</organism>
<evidence type="ECO:0000256" key="29">
    <source>
        <dbReference type="ARBA" id="ARBA00031821"/>
    </source>
</evidence>
<evidence type="ECO:0000256" key="30">
    <source>
        <dbReference type="ARBA" id="ARBA00032188"/>
    </source>
</evidence>
<keyword evidence="19" id="KW-0333">Golgi apparatus</keyword>
<comment type="catalytic activity">
    <reaction evidence="4">
        <text>tetradecanoate(out) = tetradecanoate(in)</text>
        <dbReference type="Rhea" id="RHEA:45252"/>
        <dbReference type="ChEBI" id="CHEBI:30807"/>
    </reaction>
    <physiologicalReaction direction="left-to-right" evidence="4">
        <dbReference type="Rhea" id="RHEA:45253"/>
    </physiologicalReaction>
</comment>
<accession>A0A672Z8Y7</accession>
<keyword evidence="14" id="KW-1017">Isopeptide bond</keyword>
<reference evidence="34" key="3">
    <citation type="submission" date="2025-09" db="UniProtKB">
        <authorList>
            <consortium name="Ensembl"/>
        </authorList>
    </citation>
    <scope>IDENTIFICATION</scope>
</reference>
<keyword evidence="13" id="KW-1003">Cell membrane</keyword>
<dbReference type="GO" id="GO:0005901">
    <property type="term" value="C:caveola"/>
    <property type="evidence" value="ECO:0007669"/>
    <property type="project" value="TreeGrafter"/>
</dbReference>
<dbReference type="InterPro" id="IPR002159">
    <property type="entry name" value="CD36_fam"/>
</dbReference>
<dbReference type="GO" id="GO:0009986">
    <property type="term" value="C:cell surface"/>
    <property type="evidence" value="ECO:0007669"/>
    <property type="project" value="TreeGrafter"/>
</dbReference>
<comment type="similarity">
    <text evidence="10">Belongs to the CD36 family.</text>
</comment>
<comment type="catalytic activity">
    <reaction evidence="5">
        <text>butanoate(out) = butanoate(in)</text>
        <dbReference type="Rhea" id="RHEA:45248"/>
        <dbReference type="ChEBI" id="CHEBI:17968"/>
    </reaction>
    <physiologicalReaction direction="left-to-right" evidence="5">
        <dbReference type="Rhea" id="RHEA:45249"/>
    </physiologicalReaction>
</comment>
<evidence type="ECO:0000256" key="21">
    <source>
        <dbReference type="ARBA" id="ARBA00023136"/>
    </source>
</evidence>
<evidence type="ECO:0000256" key="2">
    <source>
        <dbReference type="ARBA" id="ARBA00000626"/>
    </source>
</evidence>
<dbReference type="InterPro" id="IPR005428">
    <property type="entry name" value="CD36/SCARB1/SNMP1"/>
</dbReference>
<evidence type="ECO:0000256" key="17">
    <source>
        <dbReference type="ARBA" id="ARBA00022889"/>
    </source>
</evidence>
<evidence type="ECO:0000256" key="33">
    <source>
        <dbReference type="SAM" id="Phobius"/>
    </source>
</evidence>
<evidence type="ECO:0000256" key="31">
    <source>
        <dbReference type="ARBA" id="ARBA00032780"/>
    </source>
</evidence>
<dbReference type="GO" id="GO:0042953">
    <property type="term" value="P:lipoprotein transport"/>
    <property type="evidence" value="ECO:0007669"/>
    <property type="project" value="TreeGrafter"/>
</dbReference>
<keyword evidence="20" id="KW-0445">Lipid transport</keyword>
<evidence type="ECO:0000256" key="1">
    <source>
        <dbReference type="ARBA" id="ARBA00000542"/>
    </source>
</evidence>
<evidence type="ECO:0000256" key="27">
    <source>
        <dbReference type="ARBA" id="ARBA00023949"/>
    </source>
</evidence>
<evidence type="ECO:0000256" key="11">
    <source>
        <dbReference type="ARBA" id="ARBA00020772"/>
    </source>
</evidence>
<protein>
    <recommendedName>
        <fullName evidence="11">Platelet glycoprotein 4</fullName>
    </recommendedName>
    <alternativeName>
        <fullName evidence="31">Glycoprotein IIIb</fullName>
    </alternativeName>
    <alternativeName>
        <fullName evidence="29">PAS IV</fullName>
    </alternativeName>
    <alternativeName>
        <fullName evidence="30">PAS-4</fullName>
    </alternativeName>
    <alternativeName>
        <fullName evidence="28">Platelet glycoprotein IV</fullName>
    </alternativeName>
</protein>
<dbReference type="GO" id="GO:0016324">
    <property type="term" value="C:apical plasma membrane"/>
    <property type="evidence" value="ECO:0007669"/>
    <property type="project" value="UniProtKB-SubCell"/>
</dbReference>
<dbReference type="GO" id="GO:0006898">
    <property type="term" value="P:receptor-mediated endocytosis"/>
    <property type="evidence" value="ECO:0007669"/>
    <property type="project" value="TreeGrafter"/>
</dbReference>
<dbReference type="Ensembl" id="ENSSORT00005014247.1">
    <property type="protein sequence ID" value="ENSSORP00005013831.1"/>
    <property type="gene ID" value="ENSSORG00005007077.1"/>
</dbReference>
<feature type="disulfide bond" evidence="32">
    <location>
        <begin position="265"/>
        <end position="326"/>
    </location>
</feature>
<proteinExistence type="inferred from homology"/>
<evidence type="ECO:0000256" key="16">
    <source>
        <dbReference type="ARBA" id="ARBA00022843"/>
    </source>
</evidence>
<dbReference type="GO" id="GO:0007155">
    <property type="term" value="P:cell adhesion"/>
    <property type="evidence" value="ECO:0007669"/>
    <property type="project" value="UniProtKB-KW"/>
</dbReference>
<comment type="catalytic activity">
    <reaction evidence="1">
        <text>(9Z,12Z)-octadecadienoate(out) = (9Z,12Z)-octadecadienoate(in)</text>
        <dbReference type="Rhea" id="RHEA:45264"/>
        <dbReference type="ChEBI" id="CHEBI:30245"/>
    </reaction>
    <physiologicalReaction direction="left-to-right" evidence="1">
        <dbReference type="Rhea" id="RHEA:45265"/>
    </physiologicalReaction>
</comment>
<dbReference type="PANTHER" id="PTHR11923:SF12">
    <property type="entry name" value="PLATELET GLYCOPROTEIN 4"/>
    <property type="match status" value="1"/>
</dbReference>
<keyword evidence="22" id="KW-0564">Palmitate</keyword>
<keyword evidence="35" id="KW-1185">Reference proteome</keyword>
<feature type="disulfide bond" evidence="32">
    <location>
        <begin position="306"/>
        <end position="315"/>
    </location>
</feature>
<dbReference type="GO" id="GO:0005041">
    <property type="term" value="F:low-density lipoprotein particle receptor activity"/>
    <property type="evidence" value="ECO:0007669"/>
    <property type="project" value="TreeGrafter"/>
</dbReference>
<evidence type="ECO:0000256" key="7">
    <source>
        <dbReference type="ARBA" id="ARBA00004285"/>
    </source>
</evidence>
<dbReference type="InParanoid" id="A0A672Z8Y7"/>
<keyword evidence="18 33" id="KW-1133">Transmembrane helix</keyword>
<evidence type="ECO:0000256" key="9">
    <source>
        <dbReference type="ARBA" id="ARBA00004651"/>
    </source>
</evidence>
<dbReference type="GO" id="GO:0005794">
    <property type="term" value="C:Golgi apparatus"/>
    <property type="evidence" value="ECO:0007669"/>
    <property type="project" value="UniProtKB-SubCell"/>
</dbReference>
<comment type="catalytic activity">
    <reaction evidence="3">
        <text>hexadecanoate(out) = hexadecanoate(in)</text>
        <dbReference type="Rhea" id="RHEA:45256"/>
        <dbReference type="ChEBI" id="CHEBI:7896"/>
    </reaction>
    <physiologicalReaction direction="left-to-right" evidence="3">
        <dbReference type="Rhea" id="RHEA:45257"/>
    </physiologicalReaction>
</comment>
<gene>
    <name evidence="34" type="primary">cd36</name>
</gene>
<evidence type="ECO:0000256" key="19">
    <source>
        <dbReference type="ARBA" id="ARBA00023034"/>
    </source>
</evidence>
<evidence type="ECO:0000256" key="25">
    <source>
        <dbReference type="ARBA" id="ARBA00023180"/>
    </source>
</evidence>
<keyword evidence="23 32" id="KW-1015">Disulfide bond</keyword>
<dbReference type="GO" id="GO:0030169">
    <property type="term" value="F:low-density lipoprotein particle binding"/>
    <property type="evidence" value="ECO:0007669"/>
    <property type="project" value="TreeGrafter"/>
</dbReference>
<keyword evidence="26" id="KW-0449">Lipoprotein</keyword>
<dbReference type="AlphaFoldDB" id="A0A672Z8Y7"/>
<feature type="transmembrane region" description="Helical" evidence="33">
    <location>
        <begin position="9"/>
        <end position="31"/>
    </location>
</feature>
<keyword evidence="25" id="KW-0325">Glycoprotein</keyword>
<evidence type="ECO:0000256" key="24">
    <source>
        <dbReference type="ARBA" id="ARBA00023170"/>
    </source>
</evidence>
<evidence type="ECO:0000313" key="34">
    <source>
        <dbReference type="Ensembl" id="ENSSORP00005013831.1"/>
    </source>
</evidence>
<evidence type="ECO:0000256" key="20">
    <source>
        <dbReference type="ARBA" id="ARBA00023055"/>
    </source>
</evidence>
<evidence type="ECO:0000256" key="22">
    <source>
        <dbReference type="ARBA" id="ARBA00023139"/>
    </source>
</evidence>
<evidence type="ECO:0000256" key="23">
    <source>
        <dbReference type="ARBA" id="ARBA00023157"/>
    </source>
</evidence>
<dbReference type="PRINTS" id="PR01610">
    <property type="entry name" value="CD36ANTIGEN"/>
</dbReference>
<comment type="catalytic activity">
    <reaction evidence="2">
        <text>(9Z)-octadecenoate(out) = (9Z)-octadecenoate(in)</text>
        <dbReference type="Rhea" id="RHEA:33655"/>
        <dbReference type="ChEBI" id="CHEBI:30823"/>
    </reaction>
    <physiologicalReaction direction="left-to-right" evidence="2">
        <dbReference type="Rhea" id="RHEA:33656"/>
    </physiologicalReaction>
</comment>
<dbReference type="GO" id="GO:0044539">
    <property type="term" value="P:long-chain fatty acid import into cell"/>
    <property type="evidence" value="ECO:0007669"/>
    <property type="project" value="TreeGrafter"/>
</dbReference>
<dbReference type="FunCoup" id="A0A672Z8Y7">
    <property type="interactions" value="267"/>
</dbReference>
<evidence type="ECO:0000313" key="35">
    <source>
        <dbReference type="Proteomes" id="UP000472271"/>
    </source>
</evidence>
<dbReference type="Pfam" id="PF01130">
    <property type="entry name" value="CD36"/>
    <property type="match status" value="1"/>
</dbReference>
<keyword evidence="12" id="KW-0813">Transport</keyword>
<dbReference type="GO" id="GO:0019915">
    <property type="term" value="P:lipid storage"/>
    <property type="evidence" value="ECO:0007669"/>
    <property type="project" value="TreeGrafter"/>
</dbReference>
<dbReference type="PRINTS" id="PR01609">
    <property type="entry name" value="CD36FAMILY"/>
</dbReference>
<dbReference type="GO" id="GO:0034383">
    <property type="term" value="P:low-density lipoprotein particle clearance"/>
    <property type="evidence" value="ECO:0007669"/>
    <property type="project" value="TreeGrafter"/>
</dbReference>
<evidence type="ECO:0000256" key="18">
    <source>
        <dbReference type="ARBA" id="ARBA00022989"/>
    </source>
</evidence>
<evidence type="ECO:0000256" key="13">
    <source>
        <dbReference type="ARBA" id="ARBA00022475"/>
    </source>
</evidence>
<feature type="disulfide bond" evidence="32">
    <location>
        <begin position="236"/>
        <end position="304"/>
    </location>
</feature>
<evidence type="ECO:0000256" key="5">
    <source>
        <dbReference type="ARBA" id="ARBA00001892"/>
    </source>
</evidence>
<sequence length="474" mass="53010">MGCCNRRCGLIAGAVFGAVVAILGGVLIPLGNSIIEGTVKKEAVIEPGTTAFDNWNATGAMVYRQFWFLEVKNPTEIVQNGATPVVREKGPYTYRTRYLPKENITFNPNNTVSFLLPFGAIFEPSMSVGSEEDKVVSLNLAVAGAYSMVPPGLHFILQNMIKSSNSSLFHSRTVKELLWGYPDPMLNGNVGLFYPYNGTSDGPYNVFTGEDDISKVGIIDRWRGERSLSFWDDKYCDMINGTDASSFPPFVDKKKPLFFFSSDICRSVSASFSESLNLKGIEVYRYTLLPSTLAAPVDNPDNHCYCRDKKTTKNCTVAGVLDTSSCREGKPVYISLPHFLYGSPSLRKDVLGLNPVEEHHMTFLDVEPTTGFTLRFAKRIQVNMMYGPSKVITLLNKVKDYTVFPVVWLNETAVLDDETADMFKEELVSRIQLLETVQQVLLGSGLYYFFCSYHCNIKTQSGIYKMKSKRRLFP</sequence>
<reference evidence="34" key="2">
    <citation type="submission" date="2025-08" db="UniProtKB">
        <authorList>
            <consortium name="Ensembl"/>
        </authorList>
    </citation>
    <scope>IDENTIFICATION</scope>
</reference>
<evidence type="ECO:0000256" key="4">
    <source>
        <dbReference type="ARBA" id="ARBA00000996"/>
    </source>
</evidence>
<dbReference type="PANTHER" id="PTHR11923">
    <property type="entry name" value="SCAVENGER RECEPTOR CLASS B TYPE-1 SR-B1"/>
    <property type="match status" value="1"/>
</dbReference>
<keyword evidence="17" id="KW-0130">Cell adhesion</keyword>
<evidence type="ECO:0000256" key="10">
    <source>
        <dbReference type="ARBA" id="ARBA00010532"/>
    </source>
</evidence>
<evidence type="ECO:0000256" key="32">
    <source>
        <dbReference type="PIRSR" id="PIRSR605428-52"/>
    </source>
</evidence>
<evidence type="ECO:0000256" key="26">
    <source>
        <dbReference type="ARBA" id="ARBA00023288"/>
    </source>
</evidence>
<name>A0A672Z8Y7_9TELE</name>
<evidence type="ECO:0000256" key="28">
    <source>
        <dbReference type="ARBA" id="ARBA00029966"/>
    </source>
</evidence>
<dbReference type="Proteomes" id="UP000472271">
    <property type="component" value="Chromosome 12"/>
</dbReference>
<evidence type="ECO:0000256" key="8">
    <source>
        <dbReference type="ARBA" id="ARBA00004555"/>
    </source>
</evidence>
<comment type="catalytic activity">
    <reaction evidence="27">
        <text>tetracosanoate(out) = tetracosanoate(in)</text>
        <dbReference type="Rhea" id="RHEA:45260"/>
        <dbReference type="ChEBI" id="CHEBI:31014"/>
    </reaction>
    <physiologicalReaction direction="left-to-right" evidence="27">
        <dbReference type="Rhea" id="RHEA:45261"/>
    </physiologicalReaction>
</comment>
<reference evidence="34" key="1">
    <citation type="submission" date="2019-06" db="EMBL/GenBank/DDBJ databases">
        <authorList>
            <consortium name="Wellcome Sanger Institute Data Sharing"/>
        </authorList>
    </citation>
    <scope>NUCLEOTIDE SEQUENCE [LARGE SCALE GENOMIC DNA]</scope>
</reference>
<evidence type="ECO:0000256" key="15">
    <source>
        <dbReference type="ARBA" id="ARBA00022692"/>
    </source>
</evidence>
<dbReference type="GO" id="GO:0005044">
    <property type="term" value="F:scavenger receptor activity"/>
    <property type="evidence" value="ECO:0007669"/>
    <property type="project" value="TreeGrafter"/>
</dbReference>
<evidence type="ECO:0000256" key="3">
    <source>
        <dbReference type="ARBA" id="ARBA00000934"/>
    </source>
</evidence>
<keyword evidence="24" id="KW-0675">Receptor</keyword>
<dbReference type="GO" id="GO:0150094">
    <property type="term" value="P:amyloid-beta clearance by cellular catabolic process"/>
    <property type="evidence" value="ECO:0007669"/>
    <property type="project" value="TreeGrafter"/>
</dbReference>
<evidence type="ECO:0000256" key="14">
    <source>
        <dbReference type="ARBA" id="ARBA00022499"/>
    </source>
</evidence>
<evidence type="ECO:0000256" key="12">
    <source>
        <dbReference type="ARBA" id="ARBA00022448"/>
    </source>
</evidence>
<keyword evidence="21 33" id="KW-0472">Membrane</keyword>
<keyword evidence="15 33" id="KW-0812">Transmembrane</keyword>
<comment type="subcellular location">
    <subcellularLocation>
        <location evidence="6">Apical cell membrane</location>
    </subcellularLocation>
    <subcellularLocation>
        <location evidence="9">Cell membrane</location>
        <topology evidence="9">Multi-pass membrane protein</topology>
    </subcellularLocation>
    <subcellularLocation>
        <location evidence="8">Golgi apparatus</location>
    </subcellularLocation>
    <subcellularLocation>
        <location evidence="7">Membrane raft</location>
    </subcellularLocation>
</comment>
<keyword evidence="16" id="KW-0832">Ubl conjugation</keyword>